<accession>A0A133U467</accession>
<reference evidence="1 2" key="1">
    <citation type="journal article" date="2016" name="Sci. Rep.">
        <title>Metabolic traits of an uncultured archaeal lineage -MSBL1- from brine pools of the Red Sea.</title>
        <authorList>
            <person name="Mwirichia R."/>
            <person name="Alam I."/>
            <person name="Rashid M."/>
            <person name="Vinu M."/>
            <person name="Ba-Alawi W."/>
            <person name="Anthony Kamau A."/>
            <person name="Kamanda Ngugi D."/>
            <person name="Goker M."/>
            <person name="Klenk H.P."/>
            <person name="Bajic V."/>
            <person name="Stingl U."/>
        </authorList>
    </citation>
    <scope>NUCLEOTIDE SEQUENCE [LARGE SCALE GENOMIC DNA]</scope>
    <source>
        <strain evidence="1">SCGC-AAA259B11</strain>
    </source>
</reference>
<keyword evidence="2" id="KW-1185">Reference proteome</keyword>
<gene>
    <name evidence="1" type="ORF">AKJ61_03835</name>
</gene>
<evidence type="ECO:0000313" key="1">
    <source>
        <dbReference type="EMBL" id="KXA88975.1"/>
    </source>
</evidence>
<protein>
    <submittedName>
        <fullName evidence="1">Uncharacterized protein</fullName>
    </submittedName>
</protein>
<proteinExistence type="predicted"/>
<dbReference type="AlphaFoldDB" id="A0A133U467"/>
<evidence type="ECO:0000313" key="2">
    <source>
        <dbReference type="Proteomes" id="UP000070184"/>
    </source>
</evidence>
<dbReference type="Proteomes" id="UP000070184">
    <property type="component" value="Unassembled WGS sequence"/>
</dbReference>
<organism evidence="1 2">
    <name type="scientific">candidate division MSBL1 archaeon SCGC-AAA259B11</name>
    <dbReference type="NCBI Taxonomy" id="1698260"/>
    <lineage>
        <taxon>Archaea</taxon>
        <taxon>Methanobacteriati</taxon>
        <taxon>Methanobacteriota</taxon>
        <taxon>candidate division MSBL1</taxon>
    </lineage>
</organism>
<comment type="caution">
    <text evidence="1">The sequence shown here is derived from an EMBL/GenBank/DDBJ whole genome shotgun (WGS) entry which is preliminary data.</text>
</comment>
<name>A0A133U467_9EURY</name>
<dbReference type="EMBL" id="LHXK01000065">
    <property type="protein sequence ID" value="KXA88975.1"/>
    <property type="molecule type" value="Genomic_DNA"/>
</dbReference>
<sequence>MIPEEIKTLKDLETVKEHLKKLLENCSRSEEAADLISQLEEKEECKFRESRGSAMLRAKVHIPDKEEKKWREKSVGSLNEKKMKLFERAGVELDWP</sequence>